<accession>A0ABN8IJA1</accession>
<evidence type="ECO:0000256" key="1">
    <source>
        <dbReference type="SAM" id="MobiDB-lite"/>
    </source>
</evidence>
<dbReference type="EMBL" id="OW152838">
    <property type="protein sequence ID" value="CAH2059355.1"/>
    <property type="molecule type" value="Genomic_DNA"/>
</dbReference>
<keyword evidence="3" id="KW-1185">Reference proteome</keyword>
<feature type="compositionally biased region" description="Basic residues" evidence="1">
    <location>
        <begin position="127"/>
        <end position="138"/>
    </location>
</feature>
<feature type="compositionally biased region" description="Basic and acidic residues" evidence="1">
    <location>
        <begin position="176"/>
        <end position="192"/>
    </location>
</feature>
<evidence type="ECO:0000313" key="2">
    <source>
        <dbReference type="EMBL" id="CAH2059355.1"/>
    </source>
</evidence>
<proteinExistence type="predicted"/>
<protein>
    <submittedName>
        <fullName evidence="2">Uncharacterized protein</fullName>
    </submittedName>
</protein>
<dbReference type="Proteomes" id="UP000837857">
    <property type="component" value="Chromosome 26"/>
</dbReference>
<feature type="compositionally biased region" description="Basic and acidic residues" evidence="1">
    <location>
        <begin position="139"/>
        <end position="161"/>
    </location>
</feature>
<feature type="region of interest" description="Disordered" evidence="1">
    <location>
        <begin position="127"/>
        <end position="192"/>
    </location>
</feature>
<evidence type="ECO:0000313" key="3">
    <source>
        <dbReference type="Proteomes" id="UP000837857"/>
    </source>
</evidence>
<sequence>MYLGAAISQGRSVLIQYTRATSSNLEKDFEGLIIDWAAAVVEACCPRSANSGATVPAYSVSRLHTCGALAPSRSCGGCCQSGPGGSGVPLGRRVEAGRGEPNAGAGPTVRPRESLRGAFAAATRRIRRLTPHSRKRPRATRESEEVRTRLDRTRTGPETIERTGSNSTRARTLARASDRNRATEKFEAARDV</sequence>
<reference evidence="2" key="1">
    <citation type="submission" date="2022-03" db="EMBL/GenBank/DDBJ databases">
        <authorList>
            <person name="Martin H S."/>
        </authorList>
    </citation>
    <scope>NUCLEOTIDE SEQUENCE</scope>
</reference>
<organism evidence="2 3">
    <name type="scientific">Iphiclides podalirius</name>
    <name type="common">scarce swallowtail</name>
    <dbReference type="NCBI Taxonomy" id="110791"/>
    <lineage>
        <taxon>Eukaryota</taxon>
        <taxon>Metazoa</taxon>
        <taxon>Ecdysozoa</taxon>
        <taxon>Arthropoda</taxon>
        <taxon>Hexapoda</taxon>
        <taxon>Insecta</taxon>
        <taxon>Pterygota</taxon>
        <taxon>Neoptera</taxon>
        <taxon>Endopterygota</taxon>
        <taxon>Lepidoptera</taxon>
        <taxon>Glossata</taxon>
        <taxon>Ditrysia</taxon>
        <taxon>Papilionoidea</taxon>
        <taxon>Papilionidae</taxon>
        <taxon>Papilioninae</taxon>
        <taxon>Iphiclides</taxon>
    </lineage>
</organism>
<name>A0ABN8IJA1_9NEOP</name>
<feature type="non-terminal residue" evidence="2">
    <location>
        <position position="192"/>
    </location>
</feature>
<gene>
    <name evidence="2" type="ORF">IPOD504_LOCUS10833</name>
</gene>